<evidence type="ECO:0000313" key="1">
    <source>
        <dbReference type="EMBL" id="KIK77461.1"/>
    </source>
</evidence>
<proteinExistence type="predicted"/>
<name>A0A0D0D1M9_9AGAM</name>
<dbReference type="OrthoDB" id="2416294at2759"/>
<organism evidence="1 2">
    <name type="scientific">Paxillus rubicundulus Ve08.2h10</name>
    <dbReference type="NCBI Taxonomy" id="930991"/>
    <lineage>
        <taxon>Eukaryota</taxon>
        <taxon>Fungi</taxon>
        <taxon>Dikarya</taxon>
        <taxon>Basidiomycota</taxon>
        <taxon>Agaricomycotina</taxon>
        <taxon>Agaricomycetes</taxon>
        <taxon>Agaricomycetidae</taxon>
        <taxon>Boletales</taxon>
        <taxon>Paxilineae</taxon>
        <taxon>Paxillaceae</taxon>
        <taxon>Paxillus</taxon>
    </lineage>
</organism>
<reference evidence="2" key="2">
    <citation type="submission" date="2015-01" db="EMBL/GenBank/DDBJ databases">
        <title>Evolutionary Origins and Diversification of the Mycorrhizal Mutualists.</title>
        <authorList>
            <consortium name="DOE Joint Genome Institute"/>
            <consortium name="Mycorrhizal Genomics Consortium"/>
            <person name="Kohler A."/>
            <person name="Kuo A."/>
            <person name="Nagy L.G."/>
            <person name="Floudas D."/>
            <person name="Copeland A."/>
            <person name="Barry K.W."/>
            <person name="Cichocki N."/>
            <person name="Veneault-Fourrey C."/>
            <person name="LaButti K."/>
            <person name="Lindquist E.A."/>
            <person name="Lipzen A."/>
            <person name="Lundell T."/>
            <person name="Morin E."/>
            <person name="Murat C."/>
            <person name="Riley R."/>
            <person name="Ohm R."/>
            <person name="Sun H."/>
            <person name="Tunlid A."/>
            <person name="Henrissat B."/>
            <person name="Grigoriev I.V."/>
            <person name="Hibbett D.S."/>
            <person name="Martin F."/>
        </authorList>
    </citation>
    <scope>NUCLEOTIDE SEQUENCE [LARGE SCALE GENOMIC DNA]</scope>
    <source>
        <strain evidence="2">Ve08.2h10</strain>
    </source>
</reference>
<dbReference type="EMBL" id="KN826979">
    <property type="protein sequence ID" value="KIK77461.1"/>
    <property type="molecule type" value="Genomic_DNA"/>
</dbReference>
<protein>
    <submittedName>
        <fullName evidence="1">Uncharacterized protein</fullName>
    </submittedName>
</protein>
<dbReference type="Proteomes" id="UP000054538">
    <property type="component" value="Unassembled WGS sequence"/>
</dbReference>
<accession>A0A0D0D1M9</accession>
<dbReference type="AlphaFoldDB" id="A0A0D0D1M9"/>
<dbReference type="HOGENOM" id="CLU_3050977_0_0_1"/>
<reference evidence="1 2" key="1">
    <citation type="submission" date="2014-04" db="EMBL/GenBank/DDBJ databases">
        <authorList>
            <consortium name="DOE Joint Genome Institute"/>
            <person name="Kuo A."/>
            <person name="Kohler A."/>
            <person name="Jargeat P."/>
            <person name="Nagy L.G."/>
            <person name="Floudas D."/>
            <person name="Copeland A."/>
            <person name="Barry K.W."/>
            <person name="Cichocki N."/>
            <person name="Veneault-Fourrey C."/>
            <person name="LaButti K."/>
            <person name="Lindquist E.A."/>
            <person name="Lipzen A."/>
            <person name="Lundell T."/>
            <person name="Morin E."/>
            <person name="Murat C."/>
            <person name="Sun H."/>
            <person name="Tunlid A."/>
            <person name="Henrissat B."/>
            <person name="Grigoriev I.V."/>
            <person name="Hibbett D.S."/>
            <person name="Martin F."/>
            <person name="Nordberg H.P."/>
            <person name="Cantor M.N."/>
            <person name="Hua S.X."/>
        </authorList>
    </citation>
    <scope>NUCLEOTIDE SEQUENCE [LARGE SCALE GENOMIC DNA]</scope>
    <source>
        <strain evidence="1 2">Ve08.2h10</strain>
    </source>
</reference>
<evidence type="ECO:0000313" key="2">
    <source>
        <dbReference type="Proteomes" id="UP000054538"/>
    </source>
</evidence>
<sequence length="54" mass="6144">MNKHCGSGHLPQPQNALNLNTTRFFLQSARFMDAYHKGLNGTQAAWSIKKYRGH</sequence>
<gene>
    <name evidence="1" type="ORF">PAXRUDRAFT_166772</name>
</gene>
<dbReference type="InParanoid" id="A0A0D0D1M9"/>
<keyword evidence="2" id="KW-1185">Reference proteome</keyword>